<keyword evidence="6 9" id="KW-1133">Transmembrane helix</keyword>
<keyword evidence="4" id="KW-0997">Cell inner membrane</keyword>
<accession>A0ABS9ME01</accession>
<keyword evidence="11" id="KW-1185">Reference proteome</keyword>
<keyword evidence="5 9" id="KW-0812">Transmembrane</keyword>
<evidence type="ECO:0000256" key="7">
    <source>
        <dbReference type="ARBA" id="ARBA00023136"/>
    </source>
</evidence>
<evidence type="ECO:0000256" key="8">
    <source>
        <dbReference type="ARBA" id="ARBA00039381"/>
    </source>
</evidence>
<proteinExistence type="predicted"/>
<dbReference type="PANTHER" id="PTHR32196">
    <property type="entry name" value="ABC TRANSPORTER PERMEASE PROTEIN YPHD-RELATED-RELATED"/>
    <property type="match status" value="1"/>
</dbReference>
<keyword evidence="2" id="KW-0813">Transport</keyword>
<sequence>MNNNILMKKSINIKKFLLDYALYIALLGIIILFSSKSETFLTVMNFKGMLMDATPMFSVCIGLTFVFLIGHLDLSVGMNMLICGSLGGLAIVKMGLPPMIGLLLMLLIGIIVGCINGILVVKLKLNPWLATLAMKLVLQGIALLCTNTDSVRAGKHVNQFKFNILGIPNYVILLVVIAIIMQLILKYTSFGRQVKATGSNSLAANKIGINTAKVRFAAFVISGLFAGLGAIMTTFNVGLVGPSTGNGYDFTAVTALVLGGVSLSGGRGNILPNALVGVLFLYIIENGLAMVGVDPYVFTILKGVIVFLAMMFDSMKNKN</sequence>
<feature type="transmembrane region" description="Helical" evidence="9">
    <location>
        <begin position="295"/>
        <end position="312"/>
    </location>
</feature>
<feature type="transmembrane region" description="Helical" evidence="9">
    <location>
        <begin position="164"/>
        <end position="185"/>
    </location>
</feature>
<comment type="caution">
    <text evidence="10">The sequence shown here is derived from an EMBL/GenBank/DDBJ whole genome shotgun (WGS) entry which is preliminary data.</text>
</comment>
<dbReference type="RefSeq" id="WP_238075244.1">
    <property type="nucleotide sequence ID" value="NZ_JAKNJB010000056.1"/>
</dbReference>
<keyword evidence="7 9" id="KW-0472">Membrane</keyword>
<evidence type="ECO:0000256" key="5">
    <source>
        <dbReference type="ARBA" id="ARBA00022692"/>
    </source>
</evidence>
<feature type="transmembrane region" description="Helical" evidence="9">
    <location>
        <begin position="53"/>
        <end position="69"/>
    </location>
</feature>
<dbReference type="CDD" id="cd06579">
    <property type="entry name" value="TM_PBP1_transp_AraH_like"/>
    <property type="match status" value="1"/>
</dbReference>
<evidence type="ECO:0000256" key="3">
    <source>
        <dbReference type="ARBA" id="ARBA00022475"/>
    </source>
</evidence>
<feature type="transmembrane region" description="Helical" evidence="9">
    <location>
        <begin position="216"/>
        <end position="235"/>
    </location>
</feature>
<evidence type="ECO:0000313" key="11">
    <source>
        <dbReference type="Proteomes" id="UP001200313"/>
    </source>
</evidence>
<organism evidence="10 11">
    <name type="scientific">Intestinimonas massiliensis</name>
    <name type="common">ex Afouda et al. 2020</name>
    <dbReference type="NCBI Taxonomy" id="1673721"/>
    <lineage>
        <taxon>Bacteria</taxon>
        <taxon>Bacillati</taxon>
        <taxon>Bacillota</taxon>
        <taxon>Clostridia</taxon>
        <taxon>Eubacteriales</taxon>
        <taxon>Intestinimonas</taxon>
    </lineage>
</organism>
<reference evidence="10 11" key="1">
    <citation type="submission" date="2022-01" db="EMBL/GenBank/DDBJ databases">
        <title>Collection of gut derived symbiotic bacterial strains cultured from healthy donors.</title>
        <authorList>
            <person name="Lin H."/>
            <person name="Kohout C."/>
            <person name="Waligurski E."/>
            <person name="Pamer E.G."/>
        </authorList>
    </citation>
    <scope>NUCLEOTIDE SEQUENCE [LARGE SCALE GENOMIC DNA]</scope>
    <source>
        <strain evidence="10 11">DFI.3.7</strain>
    </source>
</reference>
<dbReference type="Proteomes" id="UP001200313">
    <property type="component" value="Unassembled WGS sequence"/>
</dbReference>
<feature type="transmembrane region" description="Helical" evidence="9">
    <location>
        <begin position="102"/>
        <end position="121"/>
    </location>
</feature>
<dbReference type="PANTHER" id="PTHR32196:SF71">
    <property type="entry name" value="AUTOINDUCER 2 IMPORT SYSTEM PERMEASE PROTEIN LSRD"/>
    <property type="match status" value="1"/>
</dbReference>
<evidence type="ECO:0000256" key="1">
    <source>
        <dbReference type="ARBA" id="ARBA00004651"/>
    </source>
</evidence>
<evidence type="ECO:0000256" key="9">
    <source>
        <dbReference type="SAM" id="Phobius"/>
    </source>
</evidence>
<dbReference type="InterPro" id="IPR001851">
    <property type="entry name" value="ABC_transp_permease"/>
</dbReference>
<gene>
    <name evidence="10" type="ORF">L0P79_18545</name>
</gene>
<evidence type="ECO:0000256" key="6">
    <source>
        <dbReference type="ARBA" id="ARBA00022989"/>
    </source>
</evidence>
<evidence type="ECO:0000256" key="4">
    <source>
        <dbReference type="ARBA" id="ARBA00022519"/>
    </source>
</evidence>
<comment type="subcellular location">
    <subcellularLocation>
        <location evidence="1">Cell membrane</location>
        <topology evidence="1">Multi-pass membrane protein</topology>
    </subcellularLocation>
</comment>
<dbReference type="EMBL" id="JAKNJB010000056">
    <property type="protein sequence ID" value="MCG4529037.1"/>
    <property type="molecule type" value="Genomic_DNA"/>
</dbReference>
<protein>
    <recommendedName>
        <fullName evidence="8">Autoinducer 2 import system permease protein LsrD</fullName>
    </recommendedName>
</protein>
<name>A0ABS9ME01_9FIRM</name>
<dbReference type="Pfam" id="PF02653">
    <property type="entry name" value="BPD_transp_2"/>
    <property type="match status" value="1"/>
</dbReference>
<feature type="transmembrane region" description="Helical" evidence="9">
    <location>
        <begin position="16"/>
        <end position="33"/>
    </location>
</feature>
<evidence type="ECO:0000256" key="2">
    <source>
        <dbReference type="ARBA" id="ARBA00022448"/>
    </source>
</evidence>
<keyword evidence="3" id="KW-1003">Cell membrane</keyword>
<evidence type="ECO:0000313" key="10">
    <source>
        <dbReference type="EMBL" id="MCG4529037.1"/>
    </source>
</evidence>